<reference evidence="3" key="1">
    <citation type="submission" date="2017-02" db="UniProtKB">
        <authorList>
            <consortium name="WormBaseParasite"/>
        </authorList>
    </citation>
    <scope>IDENTIFICATION</scope>
</reference>
<dbReference type="Proteomes" id="UP000268014">
    <property type="component" value="Unassembled WGS sequence"/>
</dbReference>
<dbReference type="AlphaFoldDB" id="A0A0N4WPR7"/>
<accession>A0A0N4WPR7</accession>
<gene>
    <name evidence="1" type="ORF">HPLM_LOCUS13375</name>
</gene>
<keyword evidence="2" id="KW-1185">Reference proteome</keyword>
<dbReference type="EMBL" id="UZAF01018186">
    <property type="protein sequence ID" value="VDO48886.1"/>
    <property type="molecule type" value="Genomic_DNA"/>
</dbReference>
<evidence type="ECO:0000313" key="1">
    <source>
        <dbReference type="EMBL" id="VDO48886.1"/>
    </source>
</evidence>
<proteinExistence type="predicted"/>
<name>A0A0N4WPR7_HAEPC</name>
<reference evidence="1 2" key="2">
    <citation type="submission" date="2018-11" db="EMBL/GenBank/DDBJ databases">
        <authorList>
            <consortium name="Pathogen Informatics"/>
        </authorList>
    </citation>
    <scope>NUCLEOTIDE SEQUENCE [LARGE SCALE GENOMIC DNA]</scope>
    <source>
        <strain evidence="1 2">MHpl1</strain>
    </source>
</reference>
<organism evidence="3">
    <name type="scientific">Haemonchus placei</name>
    <name type="common">Barber's pole worm</name>
    <dbReference type="NCBI Taxonomy" id="6290"/>
    <lineage>
        <taxon>Eukaryota</taxon>
        <taxon>Metazoa</taxon>
        <taxon>Ecdysozoa</taxon>
        <taxon>Nematoda</taxon>
        <taxon>Chromadorea</taxon>
        <taxon>Rhabditida</taxon>
        <taxon>Rhabditina</taxon>
        <taxon>Rhabditomorpha</taxon>
        <taxon>Strongyloidea</taxon>
        <taxon>Trichostrongylidae</taxon>
        <taxon>Haemonchus</taxon>
    </lineage>
</organism>
<dbReference type="WBParaSite" id="HPLM_0001338301-mRNA-1">
    <property type="protein sequence ID" value="HPLM_0001338301-mRNA-1"/>
    <property type="gene ID" value="HPLM_0001338301"/>
</dbReference>
<evidence type="ECO:0000313" key="2">
    <source>
        <dbReference type="Proteomes" id="UP000268014"/>
    </source>
</evidence>
<protein>
    <submittedName>
        <fullName evidence="3">Myotubularin phosphatase domain-containing protein</fullName>
    </submittedName>
</protein>
<sequence>FVFTDKYSQFDFPLTGDEDWLRGAADFIKQRRQRCMLTLHVLFSAPRLLPGENAASRHERDARHVPVGGILDGSRTSAEFITNSVRTAAPVHVGLRK</sequence>
<evidence type="ECO:0000313" key="3">
    <source>
        <dbReference type="WBParaSite" id="HPLM_0001338301-mRNA-1"/>
    </source>
</evidence>